<organism evidence="2 3">
    <name type="scientific">Microtetraspora malaysiensis</name>
    <dbReference type="NCBI Taxonomy" id="161358"/>
    <lineage>
        <taxon>Bacteria</taxon>
        <taxon>Bacillati</taxon>
        <taxon>Actinomycetota</taxon>
        <taxon>Actinomycetes</taxon>
        <taxon>Streptosporangiales</taxon>
        <taxon>Streptosporangiaceae</taxon>
        <taxon>Microtetraspora</taxon>
    </lineage>
</organism>
<feature type="compositionally biased region" description="Basic and acidic residues" evidence="1">
    <location>
        <begin position="25"/>
        <end position="34"/>
    </location>
</feature>
<evidence type="ECO:0000313" key="2">
    <source>
        <dbReference type="EMBL" id="MFF3670456.1"/>
    </source>
</evidence>
<dbReference type="RefSeq" id="WP_387416679.1">
    <property type="nucleotide sequence ID" value="NZ_JBIASD010000031.1"/>
</dbReference>
<comment type="caution">
    <text evidence="2">The sequence shown here is derived from an EMBL/GenBank/DDBJ whole genome shotgun (WGS) entry which is preliminary data.</text>
</comment>
<gene>
    <name evidence="2" type="ORF">ACFYXI_33205</name>
</gene>
<proteinExistence type="predicted"/>
<feature type="region of interest" description="Disordered" evidence="1">
    <location>
        <begin position="25"/>
        <end position="45"/>
    </location>
</feature>
<name>A0ABW6SZL3_9ACTN</name>
<dbReference type="EMBL" id="JBIASD010000031">
    <property type="protein sequence ID" value="MFF3670456.1"/>
    <property type="molecule type" value="Genomic_DNA"/>
</dbReference>
<accession>A0ABW6SZL3</accession>
<evidence type="ECO:0000256" key="1">
    <source>
        <dbReference type="SAM" id="MobiDB-lite"/>
    </source>
</evidence>
<keyword evidence="3" id="KW-1185">Reference proteome</keyword>
<reference evidence="2 3" key="1">
    <citation type="submission" date="2024-10" db="EMBL/GenBank/DDBJ databases">
        <title>The Natural Products Discovery Center: Release of the First 8490 Sequenced Strains for Exploring Actinobacteria Biosynthetic Diversity.</title>
        <authorList>
            <person name="Kalkreuter E."/>
            <person name="Kautsar S.A."/>
            <person name="Yang D."/>
            <person name="Bader C.D."/>
            <person name="Teijaro C.N."/>
            <person name="Fluegel L."/>
            <person name="Davis C.M."/>
            <person name="Simpson J.R."/>
            <person name="Lauterbach L."/>
            <person name="Steele A.D."/>
            <person name="Gui C."/>
            <person name="Meng S."/>
            <person name="Li G."/>
            <person name="Viehrig K."/>
            <person name="Ye F."/>
            <person name="Su P."/>
            <person name="Kiefer A.F."/>
            <person name="Nichols A."/>
            <person name="Cepeda A.J."/>
            <person name="Yan W."/>
            <person name="Fan B."/>
            <person name="Jiang Y."/>
            <person name="Adhikari A."/>
            <person name="Zheng C.-J."/>
            <person name="Schuster L."/>
            <person name="Cowan T.M."/>
            <person name="Smanski M.J."/>
            <person name="Chevrette M.G."/>
            <person name="De Carvalho L.P.S."/>
            <person name="Shen B."/>
        </authorList>
    </citation>
    <scope>NUCLEOTIDE SEQUENCE [LARGE SCALE GENOMIC DNA]</scope>
    <source>
        <strain evidence="2 3">NPDC002173</strain>
    </source>
</reference>
<protein>
    <submittedName>
        <fullName evidence="2">Uncharacterized protein</fullName>
    </submittedName>
</protein>
<sequence length="45" mass="5200">MIWQRETVDRDAVTHQRVRLVRAGHDAFQRRRDQLSAPDQAAGQG</sequence>
<evidence type="ECO:0000313" key="3">
    <source>
        <dbReference type="Proteomes" id="UP001602013"/>
    </source>
</evidence>
<dbReference type="Proteomes" id="UP001602013">
    <property type="component" value="Unassembled WGS sequence"/>
</dbReference>